<dbReference type="Pfam" id="PF12697">
    <property type="entry name" value="Abhydrolase_6"/>
    <property type="match status" value="1"/>
</dbReference>
<accession>A0ABU8SBR3</accession>
<dbReference type="PANTHER" id="PTHR37017">
    <property type="entry name" value="AB HYDROLASE-1 DOMAIN-CONTAINING PROTEIN-RELATED"/>
    <property type="match status" value="1"/>
</dbReference>
<proteinExistence type="predicted"/>
<keyword evidence="3" id="KW-1185">Reference proteome</keyword>
<dbReference type="Gene3D" id="3.40.50.1820">
    <property type="entry name" value="alpha/beta hydrolase"/>
    <property type="match status" value="1"/>
</dbReference>
<comment type="caution">
    <text evidence="2">The sequence shown here is derived from an EMBL/GenBank/DDBJ whole genome shotgun (WGS) entry which is preliminary data.</text>
</comment>
<dbReference type="Proteomes" id="UP001379235">
    <property type="component" value="Unassembled WGS sequence"/>
</dbReference>
<protein>
    <submittedName>
        <fullName evidence="2">Alpha/beta hydrolase</fullName>
    </submittedName>
</protein>
<name>A0ABU8SBR3_9SPHN</name>
<dbReference type="InterPro" id="IPR029058">
    <property type="entry name" value="AB_hydrolase_fold"/>
</dbReference>
<dbReference type="RefSeq" id="WP_339968541.1">
    <property type="nucleotide sequence ID" value="NZ_JBBHJY010000008.1"/>
</dbReference>
<dbReference type="EMBL" id="JBBHJY010000008">
    <property type="protein sequence ID" value="MEJ6011369.1"/>
    <property type="molecule type" value="Genomic_DNA"/>
</dbReference>
<evidence type="ECO:0000313" key="2">
    <source>
        <dbReference type="EMBL" id="MEJ6011369.1"/>
    </source>
</evidence>
<keyword evidence="2" id="KW-0378">Hydrolase</keyword>
<sequence length="240" mass="26493">MATFMLVHGGHHGGWCYKKVARLLQAKGHIVYNPSMTGMGEREHLRFPGMNLDTHVTDIVRILEVDDLTDVILVGHSYGGMIITGVADRATERVGHRVYLDAAYPVNGESLLVHAGANIAPLEATMRLIDGVELVDFPEHMPPHFFGITDPEDAEFTAARLGPQPWACYTQPLVLTNEAAMRAIPESHIICSSTTVGRDMDLLRERSQGRVWDIDTGHDLMITEPEWTAARLEDVAATMA</sequence>
<dbReference type="SUPFAM" id="SSF53474">
    <property type="entry name" value="alpha/beta-Hydrolases"/>
    <property type="match status" value="1"/>
</dbReference>
<dbReference type="InterPro" id="IPR000073">
    <property type="entry name" value="AB_hydrolase_1"/>
</dbReference>
<organism evidence="2 3">
    <name type="scientific">Novosphingobium aquae</name>
    <dbReference type="NCBI Taxonomy" id="3133435"/>
    <lineage>
        <taxon>Bacteria</taxon>
        <taxon>Pseudomonadati</taxon>
        <taxon>Pseudomonadota</taxon>
        <taxon>Alphaproteobacteria</taxon>
        <taxon>Sphingomonadales</taxon>
        <taxon>Sphingomonadaceae</taxon>
        <taxon>Novosphingobium</taxon>
    </lineage>
</organism>
<evidence type="ECO:0000259" key="1">
    <source>
        <dbReference type="Pfam" id="PF12697"/>
    </source>
</evidence>
<gene>
    <name evidence="2" type="ORF">WG900_15725</name>
</gene>
<dbReference type="PANTHER" id="PTHR37017:SF11">
    <property type="entry name" value="ESTERASE_LIPASE_THIOESTERASE DOMAIN-CONTAINING PROTEIN"/>
    <property type="match status" value="1"/>
</dbReference>
<reference evidence="2 3" key="1">
    <citation type="submission" date="2024-03" db="EMBL/GenBank/DDBJ databases">
        <authorList>
            <person name="Jo J.-H."/>
        </authorList>
    </citation>
    <scope>NUCLEOTIDE SEQUENCE [LARGE SCALE GENOMIC DNA]</scope>
    <source>
        <strain evidence="2 3">AS3R-12</strain>
    </source>
</reference>
<dbReference type="InterPro" id="IPR052897">
    <property type="entry name" value="Sec-Metab_Biosynth_Hydrolase"/>
</dbReference>
<evidence type="ECO:0000313" key="3">
    <source>
        <dbReference type="Proteomes" id="UP001379235"/>
    </source>
</evidence>
<dbReference type="GO" id="GO:0016787">
    <property type="term" value="F:hydrolase activity"/>
    <property type="evidence" value="ECO:0007669"/>
    <property type="project" value="UniProtKB-KW"/>
</dbReference>
<feature type="domain" description="AB hydrolase-1" evidence="1">
    <location>
        <begin position="6"/>
        <end position="230"/>
    </location>
</feature>